<dbReference type="STRING" id="1348632.GCA_001591745_01687"/>
<dbReference type="EMBL" id="JXJX01000014">
    <property type="protein sequence ID" value="PCS05476.1"/>
    <property type="molecule type" value="Genomic_DNA"/>
</dbReference>
<keyword evidence="2" id="KW-1185">Reference proteome</keyword>
<proteinExistence type="predicted"/>
<gene>
    <name evidence="1" type="ORF">RU87_GL000542</name>
</gene>
<organism evidence="1 2">
    <name type="scientific">Pseudolactococcus plantarum</name>
    <dbReference type="NCBI Taxonomy" id="1365"/>
    <lineage>
        <taxon>Bacteria</taxon>
        <taxon>Bacillati</taxon>
        <taxon>Bacillota</taxon>
        <taxon>Bacilli</taxon>
        <taxon>Lactobacillales</taxon>
        <taxon>Streptococcaceae</taxon>
        <taxon>Pseudolactococcus</taxon>
    </lineage>
</organism>
<name>A0A2A5RW58_9LACT</name>
<protein>
    <submittedName>
        <fullName evidence="1">Uncharacterized protein</fullName>
    </submittedName>
</protein>
<dbReference type="Proteomes" id="UP000242246">
    <property type="component" value="Unassembled WGS sequence"/>
</dbReference>
<comment type="caution">
    <text evidence="1">The sequence shown here is derived from an EMBL/GenBank/DDBJ whole genome shotgun (WGS) entry which is preliminary data.</text>
</comment>
<sequence>MLVVVLSVLVIALVPFGLFVKKIMQPPLQIPPVVQLTICTLSDADTERWQKVKKLKFDDATYLIAVEQQASADALLKTLVDDGTAWGYNVSESDIKRFNDSLGKDVKTKKGIELLDIKYIEGVDSRFAVADIYDSTKPSEEETSDITTLAKAVYQSYKKVQ</sequence>
<evidence type="ECO:0000313" key="2">
    <source>
        <dbReference type="Proteomes" id="UP000242246"/>
    </source>
</evidence>
<dbReference type="AlphaFoldDB" id="A0A2A5RW58"/>
<evidence type="ECO:0000313" key="1">
    <source>
        <dbReference type="EMBL" id="PCS05476.1"/>
    </source>
</evidence>
<accession>A0A2A5RW58</accession>
<reference evidence="1 2" key="1">
    <citation type="submission" date="2014-12" db="EMBL/GenBank/DDBJ databases">
        <title>Draft genome sequences of 10 type strains of Lactococcus.</title>
        <authorList>
            <person name="Sun Z."/>
            <person name="Zhong Z."/>
            <person name="Liu W."/>
            <person name="Zhang W."/>
            <person name="Zhang H."/>
        </authorList>
    </citation>
    <scope>NUCLEOTIDE SEQUENCE [LARGE SCALE GENOMIC DNA]</scope>
    <source>
        <strain evidence="1 2">DSM 20686</strain>
    </source>
</reference>